<reference evidence="2" key="1">
    <citation type="journal article" date="2020" name="Stud. Mycol.">
        <title>101 Dothideomycetes genomes: a test case for predicting lifestyles and emergence of pathogens.</title>
        <authorList>
            <person name="Haridas S."/>
            <person name="Albert R."/>
            <person name="Binder M."/>
            <person name="Bloem J."/>
            <person name="Labutti K."/>
            <person name="Salamov A."/>
            <person name="Andreopoulos B."/>
            <person name="Baker S."/>
            <person name="Barry K."/>
            <person name="Bills G."/>
            <person name="Bluhm B."/>
            <person name="Cannon C."/>
            <person name="Castanera R."/>
            <person name="Culley D."/>
            <person name="Daum C."/>
            <person name="Ezra D."/>
            <person name="Gonzalez J."/>
            <person name="Henrissat B."/>
            <person name="Kuo A."/>
            <person name="Liang C."/>
            <person name="Lipzen A."/>
            <person name="Lutzoni F."/>
            <person name="Magnuson J."/>
            <person name="Mondo S."/>
            <person name="Nolan M."/>
            <person name="Ohm R."/>
            <person name="Pangilinan J."/>
            <person name="Park H.-J."/>
            <person name="Ramirez L."/>
            <person name="Alfaro M."/>
            <person name="Sun H."/>
            <person name="Tritt A."/>
            <person name="Yoshinaga Y."/>
            <person name="Zwiers L.-H."/>
            <person name="Turgeon B."/>
            <person name="Goodwin S."/>
            <person name="Spatafora J."/>
            <person name="Crous P."/>
            <person name="Grigoriev I."/>
        </authorList>
    </citation>
    <scope>NUCLEOTIDE SEQUENCE</scope>
    <source>
        <strain evidence="2">CBS 279.74</strain>
    </source>
</reference>
<evidence type="ECO:0000313" key="2">
    <source>
        <dbReference type="EMBL" id="KAF2705640.1"/>
    </source>
</evidence>
<feature type="region of interest" description="Disordered" evidence="1">
    <location>
        <begin position="230"/>
        <end position="255"/>
    </location>
</feature>
<organism evidence="2 3">
    <name type="scientific">Pleomassaria siparia CBS 279.74</name>
    <dbReference type="NCBI Taxonomy" id="1314801"/>
    <lineage>
        <taxon>Eukaryota</taxon>
        <taxon>Fungi</taxon>
        <taxon>Dikarya</taxon>
        <taxon>Ascomycota</taxon>
        <taxon>Pezizomycotina</taxon>
        <taxon>Dothideomycetes</taxon>
        <taxon>Pleosporomycetidae</taxon>
        <taxon>Pleosporales</taxon>
        <taxon>Pleomassariaceae</taxon>
        <taxon>Pleomassaria</taxon>
    </lineage>
</organism>
<evidence type="ECO:0000313" key="3">
    <source>
        <dbReference type="Proteomes" id="UP000799428"/>
    </source>
</evidence>
<keyword evidence="3" id="KW-1185">Reference proteome</keyword>
<proteinExistence type="predicted"/>
<accession>A0A6G1JYT0</accession>
<dbReference type="EMBL" id="MU005778">
    <property type="protein sequence ID" value="KAF2705640.1"/>
    <property type="molecule type" value="Genomic_DNA"/>
</dbReference>
<evidence type="ECO:0000256" key="1">
    <source>
        <dbReference type="SAM" id="MobiDB-lite"/>
    </source>
</evidence>
<sequence>MDSDSRQYILTLGLRVTVLYTHTRPWTPLVLYSTHLSKKKKYHTASPPQSLQPDTPLPRLLSDPAELRRLNRKKSLRKSTPYFRRVPQLSIDSTGFRSLPVFGPARQASFHLCTAASIFLYLHLHLHLHLRLCLHLHLHLDLDIHLHPHLYTHIYFTFASASASISAPALLENHRRRPPVCLSVISPATQSIRPTCSAPNLFARSPSDSQRQGLGGGLWGALGGGGSFGRGGGFSPSLPPPLHESRPPRAHTLAR</sequence>
<name>A0A6G1JYT0_9PLEO</name>
<protein>
    <submittedName>
        <fullName evidence="2">Uncharacterized protein</fullName>
    </submittedName>
</protein>
<gene>
    <name evidence="2" type="ORF">K504DRAFT_94034</name>
</gene>
<dbReference type="Proteomes" id="UP000799428">
    <property type="component" value="Unassembled WGS sequence"/>
</dbReference>
<dbReference type="AlphaFoldDB" id="A0A6G1JYT0"/>